<name>A0ACA9Y5K4_9ASCO</name>
<protein>
    <submittedName>
        <fullName evidence="1">Uncharacterized protein</fullName>
    </submittedName>
</protein>
<comment type="caution">
    <text evidence="1">The sequence shown here is derived from an EMBL/GenBank/DDBJ whole genome shotgun (WGS) entry which is preliminary data.</text>
</comment>
<evidence type="ECO:0000313" key="2">
    <source>
        <dbReference type="Proteomes" id="UP001152531"/>
    </source>
</evidence>
<organism evidence="1 2">
    <name type="scientific">[Candida] jaroonii</name>
    <dbReference type="NCBI Taxonomy" id="467808"/>
    <lineage>
        <taxon>Eukaryota</taxon>
        <taxon>Fungi</taxon>
        <taxon>Dikarya</taxon>
        <taxon>Ascomycota</taxon>
        <taxon>Saccharomycotina</taxon>
        <taxon>Pichiomycetes</taxon>
        <taxon>Debaryomycetaceae</taxon>
        <taxon>Yamadazyma</taxon>
    </lineage>
</organism>
<accession>A0ACA9Y5K4</accession>
<reference evidence="1" key="1">
    <citation type="submission" date="2022-06" db="EMBL/GenBank/DDBJ databases">
        <authorList>
            <person name="Legras J.-L."/>
            <person name="Devillers H."/>
            <person name="Grondin C."/>
        </authorList>
    </citation>
    <scope>NUCLEOTIDE SEQUENCE</scope>
    <source>
        <strain evidence="1">CLIB 1444</strain>
    </source>
</reference>
<keyword evidence="2" id="KW-1185">Reference proteome</keyword>
<sequence length="164" mass="19244">MEVNSTLFQFLLIELIPSIIESSKSQNLSDNQINLKLELLGFKLGNKFNEIILFKLNESFTKNETKVNLLDIMKFICKDFWKFVFQKQINNLKTNNRGTFILIDVNFKLFDNLNSNSLQFDNYINYYLNFTNGILRGILHNFGYNCNVNNDVNFPSVNFNIETQ</sequence>
<gene>
    <name evidence="1" type="ORF">CLIB1444_03S07822</name>
</gene>
<dbReference type="EMBL" id="CALSDN010000003">
    <property type="protein sequence ID" value="CAH6720254.1"/>
    <property type="molecule type" value="Genomic_DNA"/>
</dbReference>
<dbReference type="Proteomes" id="UP001152531">
    <property type="component" value="Unassembled WGS sequence"/>
</dbReference>
<proteinExistence type="predicted"/>
<evidence type="ECO:0000313" key="1">
    <source>
        <dbReference type="EMBL" id="CAH6720254.1"/>
    </source>
</evidence>